<dbReference type="AlphaFoldDB" id="A0A2Z5W3X9"/>
<feature type="transmembrane region" description="Helical" evidence="12">
    <location>
        <begin position="56"/>
        <end position="79"/>
    </location>
</feature>
<accession>A0A2Z5W3X9</accession>
<gene>
    <name evidence="14" type="primary">xylM</name>
    <name evidence="15" type="ORF">GCM10025791_38880</name>
</gene>
<sequence length="363" mass="41254">MDTIRYYLIPLVSACGALGFYYGGDWVWLGAATFPSLMILDVLLPRDYEERKVSPFFADLTQYLQLPLMIAMYGFLIFGVREGRIDLGEPVQFLGSILSLAWLSGVPTLPVSHELMHRRHWLPRRMAQLLATFYGDPNRDIAHVNTHHLELDTPLDSDTPFRGQTMYSFVVSATVGSVMDAAKIEAETLRRKGKSPWHLSNKMYQYVMLLIALPGVVTYFGGAESGLVTIISMLIAKAIVEGFNYFQHYGLVREIGHPILLHHAWNHMGMIVRPLGCEITNHINHHLDGYTRFYYLHPEKEAPQMPSLFLCFLLGLVPPLWENLVAKPKLKDWDLQYATPGERKLAMEANKNAGWPQWIPEAA</sequence>
<dbReference type="RefSeq" id="WP_342632594.1">
    <property type="nucleotide sequence ID" value="NZ_AP031496.1"/>
</dbReference>
<evidence type="ECO:0000256" key="6">
    <source>
        <dbReference type="ARBA" id="ARBA00022723"/>
    </source>
</evidence>
<evidence type="ECO:0000313" key="16">
    <source>
        <dbReference type="Proteomes" id="UP001409585"/>
    </source>
</evidence>
<keyword evidence="9" id="KW-0408">Iron</keyword>
<keyword evidence="4" id="KW-0997">Cell inner membrane</keyword>
<proteinExistence type="inferred from homology"/>
<evidence type="ECO:0000256" key="7">
    <source>
        <dbReference type="ARBA" id="ARBA00022989"/>
    </source>
</evidence>
<evidence type="ECO:0000256" key="12">
    <source>
        <dbReference type="SAM" id="Phobius"/>
    </source>
</evidence>
<evidence type="ECO:0000256" key="3">
    <source>
        <dbReference type="ARBA" id="ARBA00022475"/>
    </source>
</evidence>
<keyword evidence="8" id="KW-0560">Oxidoreductase</keyword>
<dbReference type="InterPro" id="IPR005804">
    <property type="entry name" value="FA_desaturase_dom"/>
</dbReference>
<dbReference type="GO" id="GO:0005886">
    <property type="term" value="C:plasma membrane"/>
    <property type="evidence" value="ECO:0007669"/>
    <property type="project" value="UniProtKB-SubCell"/>
</dbReference>
<keyword evidence="5 12" id="KW-0812">Transmembrane</keyword>
<keyword evidence="11 12" id="KW-0472">Membrane</keyword>
<dbReference type="PANTHER" id="PTHR38674:SF1">
    <property type="entry name" value="ALKANE 1-MONOOXYGENASE 1"/>
    <property type="match status" value="1"/>
</dbReference>
<evidence type="ECO:0000256" key="9">
    <source>
        <dbReference type="ARBA" id="ARBA00023004"/>
    </source>
</evidence>
<reference evidence="15" key="1">
    <citation type="journal article" date="2014" name="Int. J. Syst. Evol. Microbiol.">
        <title>Complete genome sequence of Corynebacterium casei LMG S-19264T (=DSM 44701T), isolated from a smear-ripened cheese.</title>
        <authorList>
            <consortium name="US DOE Joint Genome Institute (JGI-PGF)"/>
            <person name="Walter F."/>
            <person name="Albersmeier A."/>
            <person name="Kalinowski J."/>
            <person name="Ruckert C."/>
        </authorList>
    </citation>
    <scope>NUCLEOTIDE SEQUENCE</scope>
    <source>
        <strain evidence="15">JCM 19134</strain>
    </source>
</reference>
<reference evidence="14" key="2">
    <citation type="journal article" date="2018" name="FEMS Microbiol. Lett.">
        <title>Isolation of marine xylene-utilizing bacteria and characterization of Halioxenophilus aromaticivorans gen. nov., sp. nov. and its xylene degradation gene cluster.</title>
        <authorList>
            <person name="Iwaki H."/>
            <person name="Yamamoto T."/>
            <person name="Hasegawa Y."/>
        </authorList>
    </citation>
    <scope>NUCLEOTIDE SEQUENCE</scope>
    <source>
        <strain evidence="14">KU68F</strain>
    </source>
</reference>
<dbReference type="GO" id="GO:0046872">
    <property type="term" value="F:metal ion binding"/>
    <property type="evidence" value="ECO:0007669"/>
    <property type="project" value="UniProtKB-KW"/>
</dbReference>
<dbReference type="Pfam" id="PF00487">
    <property type="entry name" value="FA_desaturase"/>
    <property type="match status" value="1"/>
</dbReference>
<evidence type="ECO:0000259" key="13">
    <source>
        <dbReference type="Pfam" id="PF00487"/>
    </source>
</evidence>
<dbReference type="GO" id="GO:0006629">
    <property type="term" value="P:lipid metabolic process"/>
    <property type="evidence" value="ECO:0007669"/>
    <property type="project" value="InterPro"/>
</dbReference>
<keyword evidence="10 14" id="KW-0503">Monooxygenase</keyword>
<evidence type="ECO:0000256" key="10">
    <source>
        <dbReference type="ARBA" id="ARBA00023033"/>
    </source>
</evidence>
<evidence type="ECO:0000313" key="14">
    <source>
        <dbReference type="EMBL" id="BBB44451.1"/>
    </source>
</evidence>
<reference evidence="15" key="4">
    <citation type="submission" date="2023-12" db="EMBL/GenBank/DDBJ databases">
        <authorList>
            <person name="Sun Q."/>
            <person name="Inoue M."/>
        </authorList>
    </citation>
    <scope>NUCLEOTIDE SEQUENCE</scope>
    <source>
        <strain evidence="15">JCM 19134</strain>
    </source>
</reference>
<evidence type="ECO:0000256" key="1">
    <source>
        <dbReference type="ARBA" id="ARBA00004429"/>
    </source>
</evidence>
<dbReference type="EMBL" id="BAABLX010000066">
    <property type="protein sequence ID" value="GAA4954938.1"/>
    <property type="molecule type" value="Genomic_DNA"/>
</dbReference>
<evidence type="ECO:0000256" key="2">
    <source>
        <dbReference type="ARBA" id="ARBA00010823"/>
    </source>
</evidence>
<name>A0A2Z5W3X9_9ALTE</name>
<dbReference type="PANTHER" id="PTHR38674">
    <property type="entry name" value="ALKANE 1-MONOOXYGENASE 1"/>
    <property type="match status" value="1"/>
</dbReference>
<keyword evidence="3" id="KW-1003">Cell membrane</keyword>
<evidence type="ECO:0000313" key="15">
    <source>
        <dbReference type="EMBL" id="GAA4954938.1"/>
    </source>
</evidence>
<feature type="domain" description="Fatty acid desaturase" evidence="13">
    <location>
        <begin position="96"/>
        <end position="300"/>
    </location>
</feature>
<comment type="similarity">
    <text evidence="2">Belongs to the fatty acid desaturase type 1 family. AlkB subfamily.</text>
</comment>
<dbReference type="Proteomes" id="UP001409585">
    <property type="component" value="Unassembled WGS sequence"/>
</dbReference>
<dbReference type="GO" id="GO:0004497">
    <property type="term" value="F:monooxygenase activity"/>
    <property type="evidence" value="ECO:0007669"/>
    <property type="project" value="UniProtKB-KW"/>
</dbReference>
<keyword evidence="16" id="KW-1185">Reference proteome</keyword>
<feature type="transmembrane region" description="Helical" evidence="12">
    <location>
        <begin position="203"/>
        <end position="221"/>
    </location>
</feature>
<evidence type="ECO:0000256" key="11">
    <source>
        <dbReference type="ARBA" id="ARBA00023136"/>
    </source>
</evidence>
<comment type="subcellular location">
    <subcellularLocation>
        <location evidence="1">Cell inner membrane</location>
        <topology evidence="1">Multi-pass membrane protein</topology>
    </subcellularLocation>
</comment>
<evidence type="ECO:0000256" key="4">
    <source>
        <dbReference type="ARBA" id="ARBA00022519"/>
    </source>
</evidence>
<evidence type="ECO:0000256" key="8">
    <source>
        <dbReference type="ARBA" id="ARBA00023002"/>
    </source>
</evidence>
<keyword evidence="6" id="KW-0479">Metal-binding</keyword>
<dbReference type="InterPro" id="IPR033885">
    <property type="entry name" value="AlkB/XylM"/>
</dbReference>
<dbReference type="EMBL" id="LC339836">
    <property type="protein sequence ID" value="BBB44451.1"/>
    <property type="molecule type" value="Genomic_DNA"/>
</dbReference>
<evidence type="ECO:0000256" key="5">
    <source>
        <dbReference type="ARBA" id="ARBA00022692"/>
    </source>
</evidence>
<protein>
    <submittedName>
        <fullName evidence="15">Alkane 1-monooxygenase</fullName>
    </submittedName>
    <submittedName>
        <fullName evidence="14">Xylene monooxygenase hydroxylase subunit</fullName>
    </submittedName>
</protein>
<dbReference type="CDD" id="cd03512">
    <property type="entry name" value="Alkane-hydroxylase"/>
    <property type="match status" value="1"/>
</dbReference>
<organism evidence="14">
    <name type="scientific">Halioxenophilus aromaticivorans</name>
    <dbReference type="NCBI Taxonomy" id="1306992"/>
    <lineage>
        <taxon>Bacteria</taxon>
        <taxon>Pseudomonadati</taxon>
        <taxon>Pseudomonadota</taxon>
        <taxon>Gammaproteobacteria</taxon>
        <taxon>Alteromonadales</taxon>
        <taxon>Alteromonadaceae</taxon>
        <taxon>Halioxenophilus</taxon>
    </lineage>
</organism>
<keyword evidence="7 12" id="KW-1133">Transmembrane helix</keyword>
<reference evidence="16" key="3">
    <citation type="journal article" date="2019" name="Int. J. Syst. Evol. Microbiol.">
        <title>The Global Catalogue of Microorganisms (GCM) 10K type strain sequencing project: providing services to taxonomists for standard genome sequencing and annotation.</title>
        <authorList>
            <consortium name="The Broad Institute Genomics Platform"/>
            <consortium name="The Broad Institute Genome Sequencing Center for Infectious Disease"/>
            <person name="Wu L."/>
            <person name="Ma J."/>
        </authorList>
    </citation>
    <scope>NUCLEOTIDE SEQUENCE [LARGE SCALE GENOMIC DNA]</scope>
    <source>
        <strain evidence="16">JCM 19134</strain>
    </source>
</reference>